<comment type="caution">
    <text evidence="2">The sequence shown here is derived from an EMBL/GenBank/DDBJ whole genome shotgun (WGS) entry which is preliminary data.</text>
</comment>
<accession>C9PN04</accession>
<organism evidence="2 3">
    <name type="scientific">Pasteurella dagmatis ATCC 43325</name>
    <dbReference type="NCBI Taxonomy" id="667128"/>
    <lineage>
        <taxon>Bacteria</taxon>
        <taxon>Pseudomonadati</taxon>
        <taxon>Pseudomonadota</taxon>
        <taxon>Gammaproteobacteria</taxon>
        <taxon>Pasteurellales</taxon>
        <taxon>Pasteurellaceae</taxon>
        <taxon>Pasteurella</taxon>
    </lineage>
</organism>
<dbReference type="SUPFAM" id="SSF53756">
    <property type="entry name" value="UDP-Glycosyltransferase/glycogen phosphorylase"/>
    <property type="match status" value="1"/>
</dbReference>
<name>C9PN04_9PAST</name>
<gene>
    <name evidence="2" type="ORF">HMPREF0621_0378</name>
</gene>
<evidence type="ECO:0000259" key="1">
    <source>
        <dbReference type="Pfam" id="PF00534"/>
    </source>
</evidence>
<dbReference type="STRING" id="667128.HMPREF0621_0378"/>
<dbReference type="PANTHER" id="PTHR45947:SF3">
    <property type="entry name" value="SULFOQUINOVOSYL TRANSFERASE SQD2"/>
    <property type="match status" value="1"/>
</dbReference>
<dbReference type="PANTHER" id="PTHR45947">
    <property type="entry name" value="SULFOQUINOVOSYL TRANSFERASE SQD2"/>
    <property type="match status" value="1"/>
</dbReference>
<proteinExistence type="predicted"/>
<dbReference type="InterPro" id="IPR050194">
    <property type="entry name" value="Glycosyltransferase_grp1"/>
</dbReference>
<keyword evidence="2" id="KW-0328">Glycosyltransferase</keyword>
<keyword evidence="3" id="KW-1185">Reference proteome</keyword>
<dbReference type="Proteomes" id="UP000005519">
    <property type="component" value="Unassembled WGS sequence"/>
</dbReference>
<dbReference type="HOGENOM" id="CLU_059315_0_0_6"/>
<dbReference type="Gene3D" id="3.40.50.2000">
    <property type="entry name" value="Glycogen Phosphorylase B"/>
    <property type="match status" value="2"/>
</dbReference>
<protein>
    <submittedName>
        <fullName evidence="2">Glycosyltransferase, group 1 family protein</fullName>
        <ecNumber evidence="2">2.4.-.-</ecNumber>
    </submittedName>
</protein>
<dbReference type="GO" id="GO:0016757">
    <property type="term" value="F:glycosyltransferase activity"/>
    <property type="evidence" value="ECO:0007669"/>
    <property type="project" value="UniProtKB-KW"/>
</dbReference>
<evidence type="ECO:0000313" key="2">
    <source>
        <dbReference type="EMBL" id="EEX51188.1"/>
    </source>
</evidence>
<dbReference type="EC" id="2.4.-.-" evidence="2"/>
<dbReference type="CDD" id="cd03801">
    <property type="entry name" value="GT4_PimA-like"/>
    <property type="match status" value="1"/>
</dbReference>
<dbReference type="Pfam" id="PF00534">
    <property type="entry name" value="Glycos_transf_1"/>
    <property type="match status" value="1"/>
</dbReference>
<dbReference type="EMBL" id="ACZR01000002">
    <property type="protein sequence ID" value="EEX51188.1"/>
    <property type="molecule type" value="Genomic_DNA"/>
</dbReference>
<reference evidence="2 3" key="1">
    <citation type="submission" date="2009-10" db="EMBL/GenBank/DDBJ databases">
        <authorList>
            <person name="Muzny D."/>
            <person name="Qin X."/>
            <person name="Deng J."/>
            <person name="Jiang H."/>
            <person name="Liu Y."/>
            <person name="Qu J."/>
            <person name="Song X.-Z."/>
            <person name="Zhang L."/>
            <person name="Thornton R."/>
            <person name="Coyle M."/>
            <person name="Francisco L."/>
            <person name="Jackson L."/>
            <person name="Javaid M."/>
            <person name="Korchina V."/>
            <person name="Kovar C."/>
            <person name="Mata R."/>
            <person name="Mathew T."/>
            <person name="Ngo R."/>
            <person name="Nguyen L."/>
            <person name="Nguyen N."/>
            <person name="Okwuonu G."/>
            <person name="Ongeri F."/>
            <person name="Pham C."/>
            <person name="Simmons D."/>
            <person name="Wilczek-Boney K."/>
            <person name="Hale W."/>
            <person name="Jakkamsetti A."/>
            <person name="Pham P."/>
            <person name="Ruth R."/>
            <person name="San Lucas F."/>
            <person name="Warren J."/>
            <person name="Zhang J."/>
            <person name="Zhao Z."/>
            <person name="Zhou C."/>
            <person name="Zhu D."/>
            <person name="Lee S."/>
            <person name="Bess C."/>
            <person name="Blankenburg K."/>
            <person name="Forbes L."/>
            <person name="Fu Q."/>
            <person name="Gubbala S."/>
            <person name="Hirani K."/>
            <person name="Jayaseelan J.C."/>
            <person name="Lara F."/>
            <person name="Munidasa M."/>
            <person name="Palculict T."/>
            <person name="Patil S."/>
            <person name="Pu L.-L."/>
            <person name="Saada N."/>
            <person name="Tang L."/>
            <person name="Weissenberger G."/>
            <person name="Zhu Y."/>
            <person name="Hemphill L."/>
            <person name="Shang Y."/>
            <person name="Youmans B."/>
            <person name="Ayvaz T."/>
            <person name="Ross M."/>
            <person name="Santibanez J."/>
            <person name="Aqrawi P."/>
            <person name="Gross S."/>
            <person name="Joshi V."/>
            <person name="Fowler G."/>
            <person name="Nazareth L."/>
            <person name="Reid J."/>
            <person name="Worley K."/>
            <person name="Petrosino J."/>
            <person name="Highlander S."/>
            <person name="Gibbs R."/>
        </authorList>
    </citation>
    <scope>NUCLEOTIDE SEQUENCE [LARGE SCALE GENOMIC DNA]</scope>
    <source>
        <strain evidence="2 3">ATCC 43325</strain>
    </source>
</reference>
<evidence type="ECO:0000313" key="3">
    <source>
        <dbReference type="Proteomes" id="UP000005519"/>
    </source>
</evidence>
<dbReference type="RefSeq" id="WP_005765528.1">
    <property type="nucleotide sequence ID" value="NZ_GG704815.1"/>
</dbReference>
<keyword evidence="2" id="KW-0808">Transferase</keyword>
<feature type="domain" description="Glycosyl transferase family 1" evidence="1">
    <location>
        <begin position="203"/>
        <end position="358"/>
    </location>
</feature>
<sequence length="388" mass="45241">MNMNNKPRILILIGIYLPGVKGGGPIRTIQNLVSRLSNEFDFFIITSDRDLNDIAPYPDIELDKWIKLENVNIYYSSDRSQLHRVINKLDYDLLYINSFFNSDFSIKPLLWMKTNKIQKKPIILAPRGELFPAALKIKSMKKKLFISIAKRIGLHSQNITWQGSSEEEKKDILQFLSIHKIPYKNIIVASDLANLKEIDCEIKEEKNNKELRICFLSRIAKIKNLRYALEILTKIEFPVFLGIYGPLEDKQYWDSCLEFVKKLPSNIHIEYYGLVENEKVQKTIAQYDLFFVPTQSENYGHVFIEALSAGTPILLSNNTPWRDLENKGIGWDLPLEDKDLFIDAINKYYQLDNEQRYLMKKRCIAFASSVINNQEELNANRNMFLDLL</sequence>
<dbReference type="InterPro" id="IPR001296">
    <property type="entry name" value="Glyco_trans_1"/>
</dbReference>
<dbReference type="AlphaFoldDB" id="C9PN04"/>